<dbReference type="InParanoid" id="C1E5Q4"/>
<keyword evidence="1" id="KW-0812">Transmembrane</keyword>
<dbReference type="GeneID" id="8243704"/>
<protein>
    <submittedName>
        <fullName evidence="2">Uncharacterized protein</fullName>
    </submittedName>
</protein>
<gene>
    <name evidence="2" type="ORF">MICPUN_58397</name>
</gene>
<dbReference type="KEGG" id="mis:MICPUN_58397"/>
<keyword evidence="1" id="KW-1133">Transmembrane helix</keyword>
<keyword evidence="3" id="KW-1185">Reference proteome</keyword>
<keyword evidence="1" id="KW-0472">Membrane</keyword>
<dbReference type="Proteomes" id="UP000002009">
    <property type="component" value="Chromosome 5"/>
</dbReference>
<dbReference type="AlphaFoldDB" id="C1E5Q4"/>
<evidence type="ECO:0000313" key="3">
    <source>
        <dbReference type="Proteomes" id="UP000002009"/>
    </source>
</evidence>
<accession>C1E5Q4</accession>
<evidence type="ECO:0000256" key="1">
    <source>
        <dbReference type="SAM" id="Phobius"/>
    </source>
</evidence>
<proteinExistence type="predicted"/>
<name>C1E5Q4_MICCC</name>
<sequence>MAAAVTNAITLTRPRVAARRAARRVVAAKASASSPDAASAPVSNLGPSRSSAREVAQVAAKKAVVAVPAKGSEPATADRPFNFAGSAILAVLIGGGLTVFRILKTKMDEREQALYEARVEAAAEAAAEEGGEAARDRNDKLFGDYAKTKEEMDAAAKAAADKAEGK</sequence>
<organism evidence="2 3">
    <name type="scientific">Micromonas commoda (strain RCC299 / NOUM17 / CCMP2709)</name>
    <name type="common">Picoplanktonic green alga</name>
    <dbReference type="NCBI Taxonomy" id="296587"/>
    <lineage>
        <taxon>Eukaryota</taxon>
        <taxon>Viridiplantae</taxon>
        <taxon>Chlorophyta</taxon>
        <taxon>Mamiellophyceae</taxon>
        <taxon>Mamiellales</taxon>
        <taxon>Mamiellaceae</taxon>
        <taxon>Micromonas</taxon>
    </lineage>
</organism>
<evidence type="ECO:0000313" key="2">
    <source>
        <dbReference type="EMBL" id="ACO63293.1"/>
    </source>
</evidence>
<feature type="transmembrane region" description="Helical" evidence="1">
    <location>
        <begin position="83"/>
        <end position="103"/>
    </location>
</feature>
<reference evidence="2 3" key="1">
    <citation type="journal article" date="2009" name="Science">
        <title>Green evolution and dynamic adaptations revealed by genomes of the marine picoeukaryotes Micromonas.</title>
        <authorList>
            <person name="Worden A.Z."/>
            <person name="Lee J.H."/>
            <person name="Mock T."/>
            <person name="Rouze P."/>
            <person name="Simmons M.P."/>
            <person name="Aerts A.L."/>
            <person name="Allen A.E."/>
            <person name="Cuvelier M.L."/>
            <person name="Derelle E."/>
            <person name="Everett M.V."/>
            <person name="Foulon E."/>
            <person name="Grimwood J."/>
            <person name="Gundlach H."/>
            <person name="Henrissat B."/>
            <person name="Napoli C."/>
            <person name="McDonald S.M."/>
            <person name="Parker M.S."/>
            <person name="Rombauts S."/>
            <person name="Salamov A."/>
            <person name="Von Dassow P."/>
            <person name="Badger J.H."/>
            <person name="Coutinho P.M."/>
            <person name="Demir E."/>
            <person name="Dubchak I."/>
            <person name="Gentemann C."/>
            <person name="Eikrem W."/>
            <person name="Gready J.E."/>
            <person name="John U."/>
            <person name="Lanier W."/>
            <person name="Lindquist E.A."/>
            <person name="Lucas S."/>
            <person name="Mayer K.F."/>
            <person name="Moreau H."/>
            <person name="Not F."/>
            <person name="Otillar R."/>
            <person name="Panaud O."/>
            <person name="Pangilinan J."/>
            <person name="Paulsen I."/>
            <person name="Piegu B."/>
            <person name="Poliakov A."/>
            <person name="Robbens S."/>
            <person name="Schmutz J."/>
            <person name="Toulza E."/>
            <person name="Wyss T."/>
            <person name="Zelensky A."/>
            <person name="Zhou K."/>
            <person name="Armbrust E.V."/>
            <person name="Bhattacharya D."/>
            <person name="Goodenough U.W."/>
            <person name="Van de Peer Y."/>
            <person name="Grigoriev I.V."/>
        </authorList>
    </citation>
    <scope>NUCLEOTIDE SEQUENCE [LARGE SCALE GENOMIC DNA]</scope>
    <source>
        <strain evidence="3">RCC299 / NOUM17</strain>
    </source>
</reference>
<dbReference type="RefSeq" id="XP_002502035.1">
    <property type="nucleotide sequence ID" value="XM_002501989.1"/>
</dbReference>
<dbReference type="EMBL" id="CP001326">
    <property type="protein sequence ID" value="ACO63293.1"/>
    <property type="molecule type" value="Genomic_DNA"/>
</dbReference>